<dbReference type="Gene3D" id="1.50.40.10">
    <property type="entry name" value="Mitochondrial carrier domain"/>
    <property type="match status" value="1"/>
</dbReference>
<feature type="repeat" description="Solcar" evidence="9">
    <location>
        <begin position="206"/>
        <end position="292"/>
    </location>
</feature>
<keyword evidence="12" id="KW-1185">Reference proteome</keyword>
<evidence type="ECO:0000313" key="12">
    <source>
        <dbReference type="Proteomes" id="UP001479436"/>
    </source>
</evidence>
<evidence type="ECO:0000256" key="5">
    <source>
        <dbReference type="ARBA" id="ARBA00022737"/>
    </source>
</evidence>
<name>A0ABR2VSI2_9FUNG</name>
<keyword evidence="6" id="KW-1133">Transmembrane helix</keyword>
<evidence type="ECO:0000256" key="9">
    <source>
        <dbReference type="PROSITE-ProRule" id="PRU00282"/>
    </source>
</evidence>
<dbReference type="PRINTS" id="PR00926">
    <property type="entry name" value="MITOCARRIER"/>
</dbReference>
<gene>
    <name evidence="11" type="ORF">K7432_012650</name>
</gene>
<protein>
    <recommendedName>
        <fullName evidence="13">Mitochondrial tricarboxylate transporter</fullName>
    </recommendedName>
</protein>
<keyword evidence="8 9" id="KW-0472">Membrane</keyword>
<proteinExistence type="inferred from homology"/>
<feature type="repeat" description="Solcar" evidence="9">
    <location>
        <begin position="109"/>
        <end position="195"/>
    </location>
</feature>
<evidence type="ECO:0000256" key="3">
    <source>
        <dbReference type="ARBA" id="ARBA00022448"/>
    </source>
</evidence>
<comment type="caution">
    <text evidence="11">The sequence shown here is derived from an EMBL/GenBank/DDBJ whole genome shotgun (WGS) entry which is preliminary data.</text>
</comment>
<organism evidence="11 12">
    <name type="scientific">Basidiobolus ranarum</name>
    <dbReference type="NCBI Taxonomy" id="34480"/>
    <lineage>
        <taxon>Eukaryota</taxon>
        <taxon>Fungi</taxon>
        <taxon>Fungi incertae sedis</taxon>
        <taxon>Zoopagomycota</taxon>
        <taxon>Entomophthoromycotina</taxon>
        <taxon>Basidiobolomycetes</taxon>
        <taxon>Basidiobolales</taxon>
        <taxon>Basidiobolaceae</taxon>
        <taxon>Basidiobolus</taxon>
    </lineage>
</organism>
<evidence type="ECO:0008006" key="13">
    <source>
        <dbReference type="Google" id="ProtNLM"/>
    </source>
</evidence>
<keyword evidence="5" id="KW-0677">Repeat</keyword>
<dbReference type="InterPro" id="IPR002067">
    <property type="entry name" value="MCP"/>
</dbReference>
<dbReference type="SUPFAM" id="SSF103506">
    <property type="entry name" value="Mitochondrial carrier"/>
    <property type="match status" value="1"/>
</dbReference>
<sequence length="303" mass="33387">MSNQAKKDRPLFSLLAGGVAGAIEAAATYPTEYVKTQIQLQGKTSSSVKHFKGPVDCLVSTVKTQGFFALYRGLSAMLIGNSSKAAIRFYSFNYFKNLLSDEKGRLSAPRSLLAGLGAGMTEAILVVTPTETIKTKFIQDQNSTSPRYKGLVHGTGQIIKEEGILGIYRGLTAVMLRQGANQAVRFTVYNFLKQEMQKRTKPGEQIHWATTFGMGMIAGTVTVYSTMPFDVVKTKMQSIQAKQLYKNTAHCMWVVFRDEGVTALWKGATPRLSRLVFSGGIVFTVYEQVMKLFNHLSPQPLGQ</sequence>
<dbReference type="PANTHER" id="PTHR45788:SF4">
    <property type="entry name" value="TRICARBOXYLATE TRANSPORT PROTEIN, MITOCHONDRIAL"/>
    <property type="match status" value="1"/>
</dbReference>
<keyword evidence="7" id="KW-0496">Mitochondrion</keyword>
<dbReference type="InterPro" id="IPR018108">
    <property type="entry name" value="MCP_transmembrane"/>
</dbReference>
<evidence type="ECO:0000313" key="11">
    <source>
        <dbReference type="EMBL" id="KAK9696095.1"/>
    </source>
</evidence>
<evidence type="ECO:0000256" key="1">
    <source>
        <dbReference type="ARBA" id="ARBA00004225"/>
    </source>
</evidence>
<dbReference type="PROSITE" id="PS50920">
    <property type="entry name" value="SOLCAR"/>
    <property type="match status" value="3"/>
</dbReference>
<dbReference type="InterPro" id="IPR049563">
    <property type="entry name" value="TXTP-like"/>
</dbReference>
<evidence type="ECO:0000256" key="2">
    <source>
        <dbReference type="ARBA" id="ARBA00006375"/>
    </source>
</evidence>
<dbReference type="InterPro" id="IPR023395">
    <property type="entry name" value="MCP_dom_sf"/>
</dbReference>
<keyword evidence="4 9" id="KW-0812">Transmembrane</keyword>
<comment type="subcellular location">
    <subcellularLocation>
        <location evidence="1">Mitochondrion membrane</location>
        <topology evidence="1">Multi-pass membrane protein</topology>
    </subcellularLocation>
</comment>
<evidence type="ECO:0000256" key="6">
    <source>
        <dbReference type="ARBA" id="ARBA00022989"/>
    </source>
</evidence>
<dbReference type="PANTHER" id="PTHR45788">
    <property type="entry name" value="SUCCINATE/FUMARATE MITOCHONDRIAL TRANSPORTER-RELATED"/>
    <property type="match status" value="1"/>
</dbReference>
<reference evidence="11 12" key="1">
    <citation type="submission" date="2023-04" db="EMBL/GenBank/DDBJ databases">
        <title>Genome of Basidiobolus ranarum AG-B5.</title>
        <authorList>
            <person name="Stajich J.E."/>
            <person name="Carter-House D."/>
            <person name="Gryganskyi A."/>
        </authorList>
    </citation>
    <scope>NUCLEOTIDE SEQUENCE [LARGE SCALE GENOMIC DNA]</scope>
    <source>
        <strain evidence="11 12">AG-B5</strain>
    </source>
</reference>
<evidence type="ECO:0000256" key="10">
    <source>
        <dbReference type="RuleBase" id="RU000488"/>
    </source>
</evidence>
<keyword evidence="3 10" id="KW-0813">Transport</keyword>
<dbReference type="Pfam" id="PF00153">
    <property type="entry name" value="Mito_carr"/>
    <property type="match status" value="3"/>
</dbReference>
<dbReference type="Proteomes" id="UP001479436">
    <property type="component" value="Unassembled WGS sequence"/>
</dbReference>
<comment type="similarity">
    <text evidence="2 10">Belongs to the mitochondrial carrier (TC 2.A.29) family.</text>
</comment>
<accession>A0ABR2VSI2</accession>
<feature type="repeat" description="Solcar" evidence="9">
    <location>
        <begin position="8"/>
        <end position="98"/>
    </location>
</feature>
<dbReference type="EMBL" id="JASJQH010008006">
    <property type="protein sequence ID" value="KAK9696095.1"/>
    <property type="molecule type" value="Genomic_DNA"/>
</dbReference>
<evidence type="ECO:0000256" key="7">
    <source>
        <dbReference type="ARBA" id="ARBA00023128"/>
    </source>
</evidence>
<evidence type="ECO:0000256" key="8">
    <source>
        <dbReference type="ARBA" id="ARBA00023136"/>
    </source>
</evidence>
<evidence type="ECO:0000256" key="4">
    <source>
        <dbReference type="ARBA" id="ARBA00022692"/>
    </source>
</evidence>